<reference evidence="3" key="1">
    <citation type="submission" date="2017-02" db="EMBL/GenBank/DDBJ databases">
        <authorList>
            <person name="Varghese N."/>
            <person name="Submissions S."/>
        </authorList>
    </citation>
    <scope>NUCLEOTIDE SEQUENCE [LARGE SCALE GENOMIC DNA]</scope>
    <source>
        <strain evidence="3">DSM 15739</strain>
    </source>
</reference>
<organism evidence="2 3">
    <name type="scientific">Globicatella sulfidifaciens DSM 15739</name>
    <dbReference type="NCBI Taxonomy" id="1121925"/>
    <lineage>
        <taxon>Bacteria</taxon>
        <taxon>Bacillati</taxon>
        <taxon>Bacillota</taxon>
        <taxon>Bacilli</taxon>
        <taxon>Lactobacillales</taxon>
        <taxon>Aerococcaceae</taxon>
        <taxon>Globicatella</taxon>
    </lineage>
</organism>
<dbReference type="SMART" id="SM01095">
    <property type="entry name" value="Cpl-7"/>
    <property type="match status" value="1"/>
</dbReference>
<dbReference type="STRING" id="1121925.SAMN02746011_01536"/>
<dbReference type="Pfam" id="PF08230">
    <property type="entry name" value="CW_7"/>
    <property type="match status" value="1"/>
</dbReference>
<sequence>MPSKQILFNELQQYIGMVQHSSKHQAMVDAYNRVEPLPVGYRVKYSDDWCDLFVTYIADKIGLSTQIGRECGVNRHRDIMRQKGIWLGKVSPQVGDIIFFDWDGNGFCDHIGFVIQVGNDFVITIEGNSLRQVRKVYYQKQDWRIAGYARPVYQEATVKAPAKSVSELALEVIRGLWGNGAERVRRLTQAGYDAVVVQKLVNQKLLGLKN</sequence>
<evidence type="ECO:0000259" key="1">
    <source>
        <dbReference type="SMART" id="SM01095"/>
    </source>
</evidence>
<dbReference type="EMBL" id="FUWO01000014">
    <property type="protein sequence ID" value="SJZ70326.1"/>
    <property type="molecule type" value="Genomic_DNA"/>
</dbReference>
<dbReference type="InterPro" id="IPR007921">
    <property type="entry name" value="CHAP_dom"/>
</dbReference>
<dbReference type="InterPro" id="IPR038765">
    <property type="entry name" value="Papain-like_cys_pep_sf"/>
</dbReference>
<keyword evidence="3" id="KW-1185">Reference proteome</keyword>
<dbReference type="Proteomes" id="UP000189941">
    <property type="component" value="Unassembled WGS sequence"/>
</dbReference>
<evidence type="ECO:0000313" key="3">
    <source>
        <dbReference type="Proteomes" id="UP000189941"/>
    </source>
</evidence>
<name>A0A1T4MTZ6_9LACT</name>
<evidence type="ECO:0000313" key="2">
    <source>
        <dbReference type="EMBL" id="SJZ70326.1"/>
    </source>
</evidence>
<protein>
    <submittedName>
        <fullName evidence="2">CHAP domain-containing protein</fullName>
    </submittedName>
</protein>
<feature type="domain" description="Cpl-7 lysozyme C-terminal" evidence="1">
    <location>
        <begin position="165"/>
        <end position="206"/>
    </location>
</feature>
<gene>
    <name evidence="2" type="ORF">SAMN02746011_01536</name>
</gene>
<accession>A0A1T4MTZ6</accession>
<dbReference type="Pfam" id="PF05257">
    <property type="entry name" value="CHAP"/>
    <property type="match status" value="1"/>
</dbReference>
<dbReference type="OrthoDB" id="5056238at2"/>
<dbReference type="AlphaFoldDB" id="A0A1T4MTZ6"/>
<proteinExistence type="predicted"/>
<dbReference type="RefSeq" id="WP_078756250.1">
    <property type="nucleotide sequence ID" value="NZ_FUWO01000014.1"/>
</dbReference>
<dbReference type="SUPFAM" id="SSF54001">
    <property type="entry name" value="Cysteine proteinases"/>
    <property type="match status" value="1"/>
</dbReference>
<dbReference type="InterPro" id="IPR013168">
    <property type="entry name" value="Cpl_7_lyso_C"/>
</dbReference>